<accession>A0A246JGA3</accession>
<keyword evidence="2" id="KW-1185">Reference proteome</keyword>
<comment type="caution">
    <text evidence="1">The sequence shown here is derived from an EMBL/GenBank/DDBJ whole genome shotgun (WGS) entry which is preliminary data.</text>
</comment>
<gene>
    <name evidence="1" type="ORF">CDQ92_20570</name>
</gene>
<protein>
    <submittedName>
        <fullName evidence="1">Uncharacterized protein</fullName>
    </submittedName>
</protein>
<proteinExistence type="predicted"/>
<dbReference type="Proteomes" id="UP000197361">
    <property type="component" value="Unassembled WGS sequence"/>
</dbReference>
<sequence length="74" mass="8025">MSLADVVDELIAFADIADDQTWEDFSLGFDDGAQVAREHAEAMLDAMSEGDTAEQVRLAASLIAILYVLSLIHI</sequence>
<dbReference type="EMBL" id="NISK01000018">
    <property type="protein sequence ID" value="OWQ91639.1"/>
    <property type="molecule type" value="Genomic_DNA"/>
</dbReference>
<organism evidence="1 2">
    <name type="scientific">Sphingopyxis bauzanensis</name>
    <dbReference type="NCBI Taxonomy" id="651663"/>
    <lineage>
        <taxon>Bacteria</taxon>
        <taxon>Pseudomonadati</taxon>
        <taxon>Pseudomonadota</taxon>
        <taxon>Alphaproteobacteria</taxon>
        <taxon>Sphingomonadales</taxon>
        <taxon>Sphingomonadaceae</taxon>
        <taxon>Sphingopyxis</taxon>
    </lineage>
</organism>
<name>A0A246JGA3_9SPHN</name>
<dbReference type="AlphaFoldDB" id="A0A246JGA3"/>
<evidence type="ECO:0000313" key="2">
    <source>
        <dbReference type="Proteomes" id="UP000197361"/>
    </source>
</evidence>
<reference evidence="1 2" key="1">
    <citation type="journal article" date="2010" name="Int. J. Syst. Evol. Microbiol.">
        <title>Sphingopyxis bauzanensis sp. nov., a psychrophilic bacterium isolated from soil.</title>
        <authorList>
            <person name="Zhang D.C."/>
            <person name="Liu H.C."/>
            <person name="Xin Y.H."/>
            <person name="Zhou Y.G."/>
            <person name="Schinner F."/>
            <person name="Margesin R."/>
        </authorList>
    </citation>
    <scope>NUCLEOTIDE SEQUENCE [LARGE SCALE GENOMIC DNA]</scope>
    <source>
        <strain evidence="1 2">DSM 22271</strain>
    </source>
</reference>
<evidence type="ECO:0000313" key="1">
    <source>
        <dbReference type="EMBL" id="OWQ91639.1"/>
    </source>
</evidence>